<keyword evidence="8 11" id="KW-0408">Iron</keyword>
<dbReference type="InterPro" id="IPR050665">
    <property type="entry name" value="Cytochrome_P450_Monooxygen"/>
</dbReference>
<comment type="subcellular location">
    <subcellularLocation>
        <location evidence="1">Membrane</location>
    </subcellularLocation>
</comment>
<evidence type="ECO:0000256" key="11">
    <source>
        <dbReference type="RuleBase" id="RU000461"/>
    </source>
</evidence>
<evidence type="ECO:0000313" key="13">
    <source>
        <dbReference type="Proteomes" id="UP000655225"/>
    </source>
</evidence>
<organism evidence="12 13">
    <name type="scientific">Tetracentron sinense</name>
    <name type="common">Spur-leaf</name>
    <dbReference type="NCBI Taxonomy" id="13715"/>
    <lineage>
        <taxon>Eukaryota</taxon>
        <taxon>Viridiplantae</taxon>
        <taxon>Streptophyta</taxon>
        <taxon>Embryophyta</taxon>
        <taxon>Tracheophyta</taxon>
        <taxon>Spermatophyta</taxon>
        <taxon>Magnoliopsida</taxon>
        <taxon>Trochodendrales</taxon>
        <taxon>Trochodendraceae</taxon>
        <taxon>Tetracentron</taxon>
    </lineage>
</organism>
<dbReference type="Gene3D" id="1.10.630.10">
    <property type="entry name" value="Cytochrome P450"/>
    <property type="match status" value="2"/>
</dbReference>
<dbReference type="InterPro" id="IPR001128">
    <property type="entry name" value="Cyt_P450"/>
</dbReference>
<dbReference type="GO" id="GO:0016705">
    <property type="term" value="F:oxidoreductase activity, acting on paired donors, with incorporation or reduction of molecular oxygen"/>
    <property type="evidence" value="ECO:0007669"/>
    <property type="project" value="InterPro"/>
</dbReference>
<keyword evidence="5 11" id="KW-0479">Metal-binding</keyword>
<reference evidence="12 13" key="1">
    <citation type="submission" date="2020-04" db="EMBL/GenBank/DDBJ databases">
        <title>Plant Genome Project.</title>
        <authorList>
            <person name="Zhang R.-G."/>
        </authorList>
    </citation>
    <scope>NUCLEOTIDE SEQUENCE [LARGE SCALE GENOMIC DNA]</scope>
    <source>
        <strain evidence="12">YNK0</strain>
        <tissue evidence="12">Leaf</tissue>
    </source>
</reference>
<dbReference type="OrthoDB" id="1470350at2759"/>
<evidence type="ECO:0000256" key="8">
    <source>
        <dbReference type="ARBA" id="ARBA00023004"/>
    </source>
</evidence>
<dbReference type="PRINTS" id="PR00385">
    <property type="entry name" value="P450"/>
</dbReference>
<keyword evidence="9 11" id="KW-0503">Monooxygenase</keyword>
<keyword evidence="4" id="KW-0812">Transmembrane</keyword>
<dbReference type="EMBL" id="JABCRI010000001">
    <property type="protein sequence ID" value="KAF8413827.1"/>
    <property type="molecule type" value="Genomic_DNA"/>
</dbReference>
<dbReference type="GO" id="GO:0020037">
    <property type="term" value="F:heme binding"/>
    <property type="evidence" value="ECO:0007669"/>
    <property type="project" value="InterPro"/>
</dbReference>
<sequence length="652" mass="74012">MGASVNDDLLSLLMESNFKVFCEDENSKNAGMTIDEVIEECKLFYFAGQEMTSVLLTWTMIALSMDPSWQVRAREEVLQVFGKNKPNFDGLNQLKIVTMILYEVLRLYPPAITLLPRVCQRTKLGETSLPPGVDLIMPLLLVHRDAKYWGKDANEFNPERFSGGVSKASNNSGAFFPFGWGPRICIGQSFAMIEAKMPGVTVVTRNWYDLSTNNQHPSELNNVAGKMFVTWIGTTPRVSITDPELIREILSNKSDDFEKPKSRPIAEYFISGLVNYQGKKWAKHRRIINPAFHLEKLKRMLPAFSTCCSEMISRWDGMISVEGSRELDVWPELQNLTGDVISRTAFGSSFEEGRQIFQLQLEQAELLIRAFQSISVYVPGFRFLPTKDNIRMKEIYKTVRTLLRGIIEKREKAINMGASVNDDLLSLLMESNFKVFCEDENSKNAGMTIDEVIEECKLFYFAGQETTSVLLTWTMIALSMDPSWQVRAREEVLQVFGKNKPNFDGLNQLKIVTMILYEVLRLYPPATALVRRVRQRTKLGETSLPPEVDLIMPFLLVHRDAKYWGKDANEFNPERFSGGVSKASNNSGAFFPFGWGPRICIGQSFAMIEAKMALAMILQHFSFELSPSYAHAPYTVITLQPQHGAQIILHKI</sequence>
<evidence type="ECO:0000313" key="12">
    <source>
        <dbReference type="EMBL" id="KAF8413827.1"/>
    </source>
</evidence>
<evidence type="ECO:0000256" key="9">
    <source>
        <dbReference type="ARBA" id="ARBA00023033"/>
    </source>
</evidence>
<dbReference type="InterPro" id="IPR017972">
    <property type="entry name" value="Cyt_P450_CS"/>
</dbReference>
<dbReference type="SUPFAM" id="SSF48264">
    <property type="entry name" value="Cytochrome P450"/>
    <property type="match status" value="2"/>
</dbReference>
<dbReference type="GO" id="GO:0005506">
    <property type="term" value="F:iron ion binding"/>
    <property type="evidence" value="ECO:0007669"/>
    <property type="project" value="InterPro"/>
</dbReference>
<evidence type="ECO:0000256" key="10">
    <source>
        <dbReference type="ARBA" id="ARBA00023136"/>
    </source>
</evidence>
<evidence type="ECO:0000256" key="6">
    <source>
        <dbReference type="ARBA" id="ARBA00022989"/>
    </source>
</evidence>
<dbReference type="AlphaFoldDB" id="A0A835A4E5"/>
<evidence type="ECO:0000256" key="1">
    <source>
        <dbReference type="ARBA" id="ARBA00004370"/>
    </source>
</evidence>
<accession>A0A835A4E5</accession>
<dbReference type="PRINTS" id="PR00463">
    <property type="entry name" value="EP450I"/>
</dbReference>
<keyword evidence="3 11" id="KW-0349">Heme</keyword>
<dbReference type="InterPro" id="IPR036396">
    <property type="entry name" value="Cyt_P450_sf"/>
</dbReference>
<keyword evidence="7 11" id="KW-0560">Oxidoreductase</keyword>
<evidence type="ECO:0008006" key="14">
    <source>
        <dbReference type="Google" id="ProtNLM"/>
    </source>
</evidence>
<dbReference type="Pfam" id="PF00067">
    <property type="entry name" value="p450"/>
    <property type="match status" value="2"/>
</dbReference>
<dbReference type="PROSITE" id="PS00086">
    <property type="entry name" value="CYTOCHROME_P450"/>
    <property type="match status" value="2"/>
</dbReference>
<dbReference type="PANTHER" id="PTHR24282:SF255">
    <property type="entry name" value="CYTOCHROME P450 72A11-RELATED"/>
    <property type="match status" value="1"/>
</dbReference>
<dbReference type="Proteomes" id="UP000655225">
    <property type="component" value="Unassembled WGS sequence"/>
</dbReference>
<dbReference type="FunFam" id="1.10.630.10:FF:000029">
    <property type="entry name" value="Cytochrome P450 734A1"/>
    <property type="match status" value="1"/>
</dbReference>
<evidence type="ECO:0000256" key="5">
    <source>
        <dbReference type="ARBA" id="ARBA00022723"/>
    </source>
</evidence>
<dbReference type="GO" id="GO:0016020">
    <property type="term" value="C:membrane"/>
    <property type="evidence" value="ECO:0007669"/>
    <property type="project" value="UniProtKB-SubCell"/>
</dbReference>
<comment type="caution">
    <text evidence="12">The sequence shown here is derived from an EMBL/GenBank/DDBJ whole genome shotgun (WGS) entry which is preliminary data.</text>
</comment>
<evidence type="ECO:0000256" key="4">
    <source>
        <dbReference type="ARBA" id="ARBA00022692"/>
    </source>
</evidence>
<keyword evidence="6" id="KW-1133">Transmembrane helix</keyword>
<dbReference type="GO" id="GO:0004497">
    <property type="term" value="F:monooxygenase activity"/>
    <property type="evidence" value="ECO:0007669"/>
    <property type="project" value="UniProtKB-KW"/>
</dbReference>
<dbReference type="OMA" id="KWTFSFW"/>
<dbReference type="CDD" id="cd20642">
    <property type="entry name" value="CYP72"/>
    <property type="match status" value="1"/>
</dbReference>
<name>A0A835A4E5_TETSI</name>
<dbReference type="InterPro" id="IPR002401">
    <property type="entry name" value="Cyt_P450_E_grp-I"/>
</dbReference>
<evidence type="ECO:0000256" key="2">
    <source>
        <dbReference type="ARBA" id="ARBA00010617"/>
    </source>
</evidence>
<gene>
    <name evidence="12" type="ORF">HHK36_001821</name>
</gene>
<dbReference type="PANTHER" id="PTHR24282">
    <property type="entry name" value="CYTOCHROME P450 FAMILY MEMBER"/>
    <property type="match status" value="1"/>
</dbReference>
<keyword evidence="10" id="KW-0472">Membrane</keyword>
<protein>
    <recommendedName>
        <fullName evidence="14">Cytochrome P450</fullName>
    </recommendedName>
</protein>
<proteinExistence type="inferred from homology"/>
<evidence type="ECO:0000256" key="3">
    <source>
        <dbReference type="ARBA" id="ARBA00022617"/>
    </source>
</evidence>
<keyword evidence="13" id="KW-1185">Reference proteome</keyword>
<comment type="similarity">
    <text evidence="2 11">Belongs to the cytochrome P450 family.</text>
</comment>
<evidence type="ECO:0000256" key="7">
    <source>
        <dbReference type="ARBA" id="ARBA00023002"/>
    </source>
</evidence>